<keyword evidence="2" id="KW-0031">Aminopeptidase</keyword>
<dbReference type="PIRSF" id="PIRSF001123">
    <property type="entry name" value="PepA_GA"/>
    <property type="match status" value="1"/>
</dbReference>
<organism evidence="7 8">
    <name type="scientific">Coraliomargarita algicola</name>
    <dbReference type="NCBI Taxonomy" id="3092156"/>
    <lineage>
        <taxon>Bacteria</taxon>
        <taxon>Pseudomonadati</taxon>
        <taxon>Verrucomicrobiota</taxon>
        <taxon>Opitutia</taxon>
        <taxon>Puniceicoccales</taxon>
        <taxon>Coraliomargaritaceae</taxon>
        <taxon>Coraliomargarita</taxon>
    </lineage>
</organism>
<keyword evidence="8" id="KW-1185">Reference proteome</keyword>
<comment type="similarity">
    <text evidence="1 6">Belongs to the peptidase M42 family.</text>
</comment>
<dbReference type="EMBL" id="CP138858">
    <property type="protein sequence ID" value="WPJ95713.1"/>
    <property type="molecule type" value="Genomic_DNA"/>
</dbReference>
<dbReference type="InterPro" id="IPR023367">
    <property type="entry name" value="Peptidase_M42_dom2"/>
</dbReference>
<dbReference type="Gene3D" id="3.40.630.10">
    <property type="entry name" value="Zn peptidases"/>
    <property type="match status" value="1"/>
</dbReference>
<dbReference type="InterPro" id="IPR051464">
    <property type="entry name" value="Peptidase_M42_aminopept"/>
</dbReference>
<dbReference type="InterPro" id="IPR008007">
    <property type="entry name" value="Peptidase_M42"/>
</dbReference>
<sequence>MPKKKTAKKATTKKNKAYQAPEFLVDLLDARSPTGAEYEAQAVVDRYVEDEVDAYRRDTMGNRFATVNPEGDPKLLFAGHIDELGLIITYINDQGFLYFDTLGGHDKSMISGRRVSILTKNGIVKGVTGKRAIHLMSPEDRKKVPETHEIWIDIAVNSREEAEKVVGIGDTAVYDQSFELVRGSVGVARAFDDKAGAYAVMEAVRRLAKGKLEARVTAAATTQEEIGTRGAMTAAFSENPDFAIAVDVGHATDSPDCDHRKYGSFKQGGGPIVCRGPNINPVIFEHIIRAAEKNNIPYQVEADPRPTGTDARAIQVAQAGIATGLLSIPLRYMHTPSEMVDLEDIEHTVQLLVAVAKSLKKGERGIW</sequence>
<dbReference type="CDD" id="cd05656">
    <property type="entry name" value="M42_Frv"/>
    <property type="match status" value="1"/>
</dbReference>
<dbReference type="Proteomes" id="UP001324993">
    <property type="component" value="Chromosome"/>
</dbReference>
<dbReference type="SUPFAM" id="SSF53187">
    <property type="entry name" value="Zn-dependent exopeptidases"/>
    <property type="match status" value="1"/>
</dbReference>
<evidence type="ECO:0000256" key="2">
    <source>
        <dbReference type="ARBA" id="ARBA00022438"/>
    </source>
</evidence>
<evidence type="ECO:0000256" key="4">
    <source>
        <dbReference type="ARBA" id="ARBA00022723"/>
    </source>
</evidence>
<evidence type="ECO:0000256" key="3">
    <source>
        <dbReference type="ARBA" id="ARBA00022670"/>
    </source>
</evidence>
<evidence type="ECO:0000256" key="5">
    <source>
        <dbReference type="ARBA" id="ARBA00022801"/>
    </source>
</evidence>
<keyword evidence="4" id="KW-0479">Metal-binding</keyword>
<dbReference type="Pfam" id="PF05343">
    <property type="entry name" value="Peptidase_M42"/>
    <property type="match status" value="1"/>
</dbReference>
<reference evidence="7 8" key="1">
    <citation type="submission" date="2023-11" db="EMBL/GenBank/DDBJ databases">
        <title>Coraliomargarita sp. nov., isolated from marine algae.</title>
        <authorList>
            <person name="Lee J.K."/>
            <person name="Baek J.H."/>
            <person name="Kim J.M."/>
            <person name="Choi D.G."/>
            <person name="Jeon C.O."/>
        </authorList>
    </citation>
    <scope>NUCLEOTIDE SEQUENCE [LARGE SCALE GENOMIC DNA]</scope>
    <source>
        <strain evidence="7 8">J2-16</strain>
    </source>
</reference>
<proteinExistence type="inferred from homology"/>
<dbReference type="SUPFAM" id="SSF101821">
    <property type="entry name" value="Aminopeptidase/glucanase lid domain"/>
    <property type="match status" value="1"/>
</dbReference>
<protein>
    <submittedName>
        <fullName evidence="7">M42 family metallopeptidase</fullName>
    </submittedName>
</protein>
<dbReference type="Gene3D" id="2.40.30.40">
    <property type="entry name" value="Peptidase M42, domain 2"/>
    <property type="match status" value="1"/>
</dbReference>
<dbReference type="PANTHER" id="PTHR32481">
    <property type="entry name" value="AMINOPEPTIDASE"/>
    <property type="match status" value="1"/>
</dbReference>
<dbReference type="PANTHER" id="PTHR32481:SF20">
    <property type="entry name" value="AMINOPEPTIDASE YSDC"/>
    <property type="match status" value="1"/>
</dbReference>
<evidence type="ECO:0000256" key="1">
    <source>
        <dbReference type="ARBA" id="ARBA00006272"/>
    </source>
</evidence>
<name>A0ABZ0RKV5_9BACT</name>
<gene>
    <name evidence="7" type="ORF">SH580_20040</name>
</gene>
<keyword evidence="5" id="KW-0378">Hydrolase</keyword>
<dbReference type="RefSeq" id="WP_319832591.1">
    <property type="nucleotide sequence ID" value="NZ_CP138858.1"/>
</dbReference>
<accession>A0ABZ0RKV5</accession>
<evidence type="ECO:0000313" key="8">
    <source>
        <dbReference type="Proteomes" id="UP001324993"/>
    </source>
</evidence>
<evidence type="ECO:0000313" key="7">
    <source>
        <dbReference type="EMBL" id="WPJ95713.1"/>
    </source>
</evidence>
<evidence type="ECO:0000256" key="6">
    <source>
        <dbReference type="PIRNR" id="PIRNR001123"/>
    </source>
</evidence>
<keyword evidence="3" id="KW-0645">Protease</keyword>